<evidence type="ECO:0000313" key="1">
    <source>
        <dbReference type="EMBL" id="JAD32097.1"/>
    </source>
</evidence>
<protein>
    <submittedName>
        <fullName evidence="1">Uncharacterized protein</fullName>
    </submittedName>
</protein>
<proteinExistence type="predicted"/>
<reference evidence="1" key="2">
    <citation type="journal article" date="2015" name="Data Brief">
        <title>Shoot transcriptome of the giant reed, Arundo donax.</title>
        <authorList>
            <person name="Barrero R.A."/>
            <person name="Guerrero F.D."/>
            <person name="Moolhuijzen P."/>
            <person name="Goolsby J.A."/>
            <person name="Tidwell J."/>
            <person name="Bellgard S.E."/>
            <person name="Bellgard M.I."/>
        </authorList>
    </citation>
    <scope>NUCLEOTIDE SEQUENCE</scope>
    <source>
        <tissue evidence="1">Shoot tissue taken approximately 20 cm above the soil surface</tissue>
    </source>
</reference>
<dbReference type="AlphaFoldDB" id="A0A0A8ZB96"/>
<organism evidence="1">
    <name type="scientific">Arundo donax</name>
    <name type="common">Giant reed</name>
    <name type="synonym">Donax arundinaceus</name>
    <dbReference type="NCBI Taxonomy" id="35708"/>
    <lineage>
        <taxon>Eukaryota</taxon>
        <taxon>Viridiplantae</taxon>
        <taxon>Streptophyta</taxon>
        <taxon>Embryophyta</taxon>
        <taxon>Tracheophyta</taxon>
        <taxon>Spermatophyta</taxon>
        <taxon>Magnoliopsida</taxon>
        <taxon>Liliopsida</taxon>
        <taxon>Poales</taxon>
        <taxon>Poaceae</taxon>
        <taxon>PACMAD clade</taxon>
        <taxon>Arundinoideae</taxon>
        <taxon>Arundineae</taxon>
        <taxon>Arundo</taxon>
    </lineage>
</organism>
<accession>A0A0A8ZB96</accession>
<sequence>MASTHWQHGVFDWRVVLDHASIYHIHGYRWLAHCISCCWSHQRCSWYTSSPICPGSSFSECW</sequence>
<name>A0A0A8ZB96_ARUDO</name>
<dbReference type="EMBL" id="GBRH01265798">
    <property type="protein sequence ID" value="JAD32097.1"/>
    <property type="molecule type" value="Transcribed_RNA"/>
</dbReference>
<reference evidence="1" key="1">
    <citation type="submission" date="2014-09" db="EMBL/GenBank/DDBJ databases">
        <authorList>
            <person name="Magalhaes I.L.F."/>
            <person name="Oliveira U."/>
            <person name="Santos F.R."/>
            <person name="Vidigal T.H.D.A."/>
            <person name="Brescovit A.D."/>
            <person name="Santos A.J."/>
        </authorList>
    </citation>
    <scope>NUCLEOTIDE SEQUENCE</scope>
    <source>
        <tissue evidence="1">Shoot tissue taken approximately 20 cm above the soil surface</tissue>
    </source>
</reference>